<dbReference type="EMBL" id="PNCK01000007">
    <property type="protein sequence ID" value="TMP46514.1"/>
    <property type="molecule type" value="Genomic_DNA"/>
</dbReference>
<sequence>MKKSVIILLASGALAAGYVAMQSHVNQLVDDKLQTQFALAAGDSGLQFDYADASANVFNGNIVVNGLTVADPEGVAAFSIDEIVLIGYEEDKISEFTQINVQGFTLSDAIKADNIDAPKALLDAHYNFGTSLAYDAQTGYSRLKMDLVAQGLTGLNFDMELNNSTPLMEVSFEMQKAQDTSTLTVEEQLQMQTKIMEAMQQLAPKSLQLNVENKGQLAQLLDEQLAVAGLDQASFENMLQMQLAQAPLPQAAKEGVMAFAQGKELLSLSVSLPENMDIESLSQQAMMLAGQPEELAKLLNLEVQGK</sequence>
<dbReference type="OrthoDB" id="6314564at2"/>
<evidence type="ECO:0000313" key="3">
    <source>
        <dbReference type="EMBL" id="TMP54072.1"/>
    </source>
</evidence>
<evidence type="ECO:0000313" key="2">
    <source>
        <dbReference type="EMBL" id="TMP46514.1"/>
    </source>
</evidence>
<reference evidence="4 5" key="1">
    <citation type="submission" date="2017-12" db="EMBL/GenBank/DDBJ databases">
        <authorList>
            <person name="Paulsen S."/>
            <person name="Gram L.K."/>
        </authorList>
    </citation>
    <scope>NUCLEOTIDE SEQUENCE [LARGE SCALE GENOMIC DNA]</scope>
    <source>
        <strain evidence="3 5">S2231</strain>
        <strain evidence="2 4">S2233</strain>
    </source>
</reference>
<protein>
    <recommendedName>
        <fullName evidence="6">DUF945 domain-containing protein</fullName>
    </recommendedName>
</protein>
<dbReference type="Proteomes" id="UP000305730">
    <property type="component" value="Unassembled WGS sequence"/>
</dbReference>
<keyword evidence="4" id="KW-1185">Reference proteome</keyword>
<evidence type="ECO:0000256" key="1">
    <source>
        <dbReference type="SAM" id="SignalP"/>
    </source>
</evidence>
<dbReference type="AlphaFoldDB" id="A0A5S3XJ53"/>
<organism evidence="3 5">
    <name type="scientific">Pseudoalteromonas citrea</name>
    <dbReference type="NCBI Taxonomy" id="43655"/>
    <lineage>
        <taxon>Bacteria</taxon>
        <taxon>Pseudomonadati</taxon>
        <taxon>Pseudomonadota</taxon>
        <taxon>Gammaproteobacteria</taxon>
        <taxon>Alteromonadales</taxon>
        <taxon>Pseudoalteromonadaceae</taxon>
        <taxon>Pseudoalteromonas</taxon>
    </lineage>
</organism>
<comment type="caution">
    <text evidence="3">The sequence shown here is derived from an EMBL/GenBank/DDBJ whole genome shotgun (WGS) entry which is preliminary data.</text>
</comment>
<gene>
    <name evidence="3" type="ORF">CWB96_20020</name>
    <name evidence="2" type="ORF">CWB97_01720</name>
</gene>
<evidence type="ECO:0000313" key="4">
    <source>
        <dbReference type="Proteomes" id="UP000305730"/>
    </source>
</evidence>
<reference evidence="4 5" key="2">
    <citation type="submission" date="2019-06" db="EMBL/GenBank/DDBJ databases">
        <title>Co-occurence of chitin degradation, pigmentation and bioactivity in marine Pseudoalteromonas.</title>
        <authorList>
            <person name="Sonnenschein E.C."/>
            <person name="Bech P.K."/>
        </authorList>
    </citation>
    <scope>NUCLEOTIDE SEQUENCE [LARGE SCALE GENOMIC DNA]</scope>
    <source>
        <strain evidence="5">S2231</strain>
        <strain evidence="2 4">S2233</strain>
    </source>
</reference>
<evidence type="ECO:0008006" key="6">
    <source>
        <dbReference type="Google" id="ProtNLM"/>
    </source>
</evidence>
<feature type="chain" id="PRO_5024431723" description="DUF945 domain-containing protein" evidence="1">
    <location>
        <begin position="16"/>
        <end position="306"/>
    </location>
</feature>
<dbReference type="EMBL" id="PNCL01000134">
    <property type="protein sequence ID" value="TMP54072.1"/>
    <property type="molecule type" value="Genomic_DNA"/>
</dbReference>
<feature type="signal peptide" evidence="1">
    <location>
        <begin position="1"/>
        <end position="15"/>
    </location>
</feature>
<dbReference type="Proteomes" id="UP000307706">
    <property type="component" value="Unassembled WGS sequence"/>
</dbReference>
<evidence type="ECO:0000313" key="5">
    <source>
        <dbReference type="Proteomes" id="UP000307706"/>
    </source>
</evidence>
<name>A0A5S3XJ53_9GAMM</name>
<keyword evidence="1" id="KW-0732">Signal</keyword>
<dbReference type="RefSeq" id="WP_138594501.1">
    <property type="nucleotide sequence ID" value="NZ_PNCK01000007.1"/>
</dbReference>
<reference evidence="3" key="3">
    <citation type="submission" date="2019-09" db="EMBL/GenBank/DDBJ databases">
        <title>Co-occurence of chitin degradation, pigmentation and bioactivity in marine Pseudoalteromonas.</title>
        <authorList>
            <person name="Sonnenschein E.C."/>
            <person name="Bech P.K."/>
        </authorList>
    </citation>
    <scope>NUCLEOTIDE SEQUENCE</scope>
    <source>
        <strain evidence="3">S2231</strain>
    </source>
</reference>
<proteinExistence type="predicted"/>
<accession>A0A5S3XJ53</accession>